<reference evidence="2 3" key="1">
    <citation type="submission" date="2018-11" db="EMBL/GenBank/DDBJ databases">
        <title>Genome sequence and assembly of Colletotrichum spinosum.</title>
        <authorList>
            <person name="Gan P."/>
            <person name="Shirasu K."/>
        </authorList>
    </citation>
    <scope>NUCLEOTIDE SEQUENCE [LARGE SCALE GENOMIC DNA]</scope>
    <source>
        <strain evidence="2 3">CBS 515.97</strain>
    </source>
</reference>
<dbReference type="EMBL" id="QAPG01000328">
    <property type="protein sequence ID" value="TDZ29156.1"/>
    <property type="molecule type" value="Genomic_DNA"/>
</dbReference>
<feature type="signal peptide" evidence="1">
    <location>
        <begin position="1"/>
        <end position="19"/>
    </location>
</feature>
<evidence type="ECO:0008006" key="4">
    <source>
        <dbReference type="Google" id="ProtNLM"/>
    </source>
</evidence>
<protein>
    <recommendedName>
        <fullName evidence="4">Secreted protein</fullName>
    </recommendedName>
</protein>
<proteinExistence type="predicted"/>
<evidence type="ECO:0000256" key="1">
    <source>
        <dbReference type="SAM" id="SignalP"/>
    </source>
</evidence>
<gene>
    <name evidence="2" type="ORF">C8035_v004653</name>
</gene>
<dbReference type="Proteomes" id="UP000295083">
    <property type="component" value="Unassembled WGS sequence"/>
</dbReference>
<dbReference type="AlphaFoldDB" id="A0A4R8PXY2"/>
<evidence type="ECO:0000313" key="2">
    <source>
        <dbReference type="EMBL" id="TDZ29156.1"/>
    </source>
</evidence>
<comment type="caution">
    <text evidence="2">The sequence shown here is derived from an EMBL/GenBank/DDBJ whole genome shotgun (WGS) entry which is preliminary data.</text>
</comment>
<accession>A0A4R8PXY2</accession>
<feature type="chain" id="PRO_5020417683" description="Secreted protein" evidence="1">
    <location>
        <begin position="20"/>
        <end position="69"/>
    </location>
</feature>
<keyword evidence="3" id="KW-1185">Reference proteome</keyword>
<sequence length="69" mass="7207">MASWIGLGWAGACVFTTSGMDIKLTPRFCDNMQSVLLSPGLGKSLNHKPTVLADASPRKPTCCLAVLGA</sequence>
<keyword evidence="1" id="KW-0732">Signal</keyword>
<name>A0A4R8PXY2_9PEZI</name>
<evidence type="ECO:0000313" key="3">
    <source>
        <dbReference type="Proteomes" id="UP000295083"/>
    </source>
</evidence>
<organism evidence="2 3">
    <name type="scientific">Colletotrichum spinosum</name>
    <dbReference type="NCBI Taxonomy" id="1347390"/>
    <lineage>
        <taxon>Eukaryota</taxon>
        <taxon>Fungi</taxon>
        <taxon>Dikarya</taxon>
        <taxon>Ascomycota</taxon>
        <taxon>Pezizomycotina</taxon>
        <taxon>Sordariomycetes</taxon>
        <taxon>Hypocreomycetidae</taxon>
        <taxon>Glomerellales</taxon>
        <taxon>Glomerellaceae</taxon>
        <taxon>Colletotrichum</taxon>
        <taxon>Colletotrichum orbiculare species complex</taxon>
    </lineage>
</organism>